<proteinExistence type="predicted"/>
<sequence>MPSTTSSRGSHHMPMPEARTAPHKFRGKASTLASFLLQFESLANTQGLSAEERCRWIIEYCSTKVRNTIRGFTNYHAGDWEGLKKDIESAYDIARDTQRYDLATLIHLCRKSSGEKKRRLTSLNAWKIYVRDYVRIAGSLLQQHQITKHDYEVYFWIGIPATFQTRLEIIIRNRLPNHDISKPYPVSEVQRAAEDLLHRNRFDKSRVIWLDKSDESSEDDSSSDSDDEDSDDEEDVKTYVKKLLKKNSHKSKSSRSKDKESIELAQKALADIPSLAIPKETPKTRSKHSSTNKGAAQNDVEGLITKMSKMSIQDPQYALLYYQAVKLDPLAANCLASPLSRPYQQTMQPARSNVLMSEPMPPTPQMNPVNSMNGMPRRRFPPPMNNNGNRCYGCDEEGHRIAECPTLNSLLDRKLIQRDRIGRFLTPQGVRITRSPSESWVQAFNRMTPQSNFITVTSDVEESEFDSDSEQEFATAVYGTRSKGDAPPPSAEAPARKPPSQRAPPRAKSATPVDAIPSRFDPTREDIIMEDLTSQAPAPKQPPKPQQRKVEVVPKPANKPAAPPVTPNPTTSAADKDKKDERRRKSAVSNTVIPAQVVDKLLSTPIHLSIGEVLGVSREISQELQDKLRYKKAEAFSPTQASSNFTNTTRDTTRAMLIRLPLHCNERAFPMDFVVDTGSEINVVSTAVWKKLRVPLDRKAAITLKDANGGLLRLDGLIRNIRLQYGEIETFADFYVSSKAPFAGLLGLPWMSQNSISVKMDPTGEVEIRFCEKPEEIVILPGLVDKDEEEAEYDYGQTYMAQIVDMEDVQPTIQASDSIIVPFTGTMPVIEGTPVVDTTIDDDNDSGSSAYEPTVDWTEVDRPAYPVLQVTRFNTIQPVNVQIQPWKERNDTEESAPYIAPTSSYIHIPDSVINGFSTGFNFNPRSPVSFLSTKAAQFMDIHYDAFPLSQLRLPDDDHVYDVRGISKDIVITCGTKFADKRESCYIADNVYEFVVGNRFVQALGIEPEDGKFDPVKVQKAFKVGRYEPDLDPPNISEWRLQPGQLPIARRLGGRINAEVILDPHFKDNIMSFRIYKALGLDARWRDIYHGGYIKTERKMSFNMAAYTRSLPIKSRIGILRPEVAVVFQNWPDLLIGSATLEELGMFKEGDPEKILKHLDIEVLSPDLTGKYDDVLDSSDEEMEATTHLRRFPDIHATGTESPMEDIDIIVDTRPSNPGTGQQEANDILEHLSKYIRRKGEVFPMLAEYYDPTGHAPRMGSASLAIPEMQLLLDEFAQTAGLHGRAFLLHNATLKFGGQQHWKGPAVLHMFPPTRSLEIATRMASTTQPARPVDDVPHANIAVVHEPSDILEHILPILESKPAPFMQWTREAWIPPEPLPRTRRTLVRYPLFKMNGVVHGIDTPFVLDTGSEVNMIRGEVWDEMVKRRKHSLDPLPELVSSPDSYVASLVGFQHLIRGVAMGVKIEVGPIKTWSTLYVMDNLYNEAAFGMAWIVDNEVSFGQTAQGLTIRITDPGRGLTYDIAQLNGLYNLGTLSLADVTVPSASFAELVTAPRTENTQPQAADSDEDTESETEATGPPNGVINHDGWPEIGRTFWDEAEEEEESSGEEDNPIEYGLTPAEYEQFNQWRERARTDGPHPTPQISVRYRGLSGAPGRLQYVPVQSWSFTRVELADFIPDWSESGTASYRTASIVGFINDRPVRIQGFVIDPLSPVSPDDPDTDSEMDQPEEEGPVTVENEEPRSAFAQSVGEEYGIGTEEVTERTPLILSVA</sequence>
<dbReference type="SUPFAM" id="SSF57756">
    <property type="entry name" value="Retrovirus zinc finger-like domains"/>
    <property type="match status" value="1"/>
</dbReference>
<keyword evidence="7" id="KW-1185">Reference proteome</keyword>
<dbReference type="OrthoDB" id="2749819at2759"/>
<reference evidence="6 7" key="1">
    <citation type="submission" date="2018-11" db="EMBL/GenBank/DDBJ databases">
        <title>Genome assembly of Steccherinum ochraceum LE-BIN_3174, the white-rot fungus of the Steccherinaceae family (The Residual Polyporoid clade, Polyporales, Basidiomycota).</title>
        <authorList>
            <person name="Fedorova T.V."/>
            <person name="Glazunova O.A."/>
            <person name="Landesman E.O."/>
            <person name="Moiseenko K.V."/>
            <person name="Psurtseva N.V."/>
            <person name="Savinova O.S."/>
            <person name="Shakhova N.V."/>
            <person name="Tyazhelova T.V."/>
            <person name="Vasina D.V."/>
        </authorList>
    </citation>
    <scope>NUCLEOTIDE SEQUENCE [LARGE SCALE GENOMIC DNA]</scope>
    <source>
        <strain evidence="6 7">LE-BIN_3174</strain>
    </source>
</reference>
<dbReference type="CDD" id="cd00303">
    <property type="entry name" value="retropepsin_like"/>
    <property type="match status" value="2"/>
</dbReference>
<keyword evidence="2" id="KW-0378">Hydrolase</keyword>
<organism evidence="6 7">
    <name type="scientific">Steccherinum ochraceum</name>
    <dbReference type="NCBI Taxonomy" id="92696"/>
    <lineage>
        <taxon>Eukaryota</taxon>
        <taxon>Fungi</taxon>
        <taxon>Dikarya</taxon>
        <taxon>Basidiomycota</taxon>
        <taxon>Agaricomycotina</taxon>
        <taxon>Agaricomycetes</taxon>
        <taxon>Polyporales</taxon>
        <taxon>Steccherinaceae</taxon>
        <taxon>Steccherinum</taxon>
    </lineage>
</organism>
<dbReference type="PROSITE" id="PS00141">
    <property type="entry name" value="ASP_PROTEASE"/>
    <property type="match status" value="1"/>
</dbReference>
<keyword evidence="3" id="KW-0862">Zinc</keyword>
<dbReference type="SUPFAM" id="SSF50630">
    <property type="entry name" value="Acid proteases"/>
    <property type="match status" value="1"/>
</dbReference>
<feature type="region of interest" description="Disordered" evidence="4">
    <location>
        <begin position="1708"/>
        <end position="1770"/>
    </location>
</feature>
<protein>
    <recommendedName>
        <fullName evidence="5">CCHC-type domain-containing protein</fullName>
    </recommendedName>
</protein>
<evidence type="ECO:0000313" key="7">
    <source>
        <dbReference type="Proteomes" id="UP000292702"/>
    </source>
</evidence>
<dbReference type="GO" id="GO:0006508">
    <property type="term" value="P:proteolysis"/>
    <property type="evidence" value="ECO:0007669"/>
    <property type="project" value="InterPro"/>
</dbReference>
<evidence type="ECO:0000259" key="5">
    <source>
        <dbReference type="PROSITE" id="PS50158"/>
    </source>
</evidence>
<gene>
    <name evidence="6" type="ORF">EIP91_009969</name>
</gene>
<comment type="caution">
    <text evidence="6">The sequence shown here is derived from an EMBL/GenBank/DDBJ whole genome shotgun (WGS) entry which is preliminary data.</text>
</comment>
<dbReference type="Pfam" id="PF13352">
    <property type="entry name" value="DUF4100"/>
    <property type="match status" value="1"/>
</dbReference>
<feature type="region of interest" description="Disordered" evidence="4">
    <location>
        <begin position="1"/>
        <end position="23"/>
    </location>
</feature>
<dbReference type="InterPro" id="IPR025165">
    <property type="entry name" value="DUF4100"/>
</dbReference>
<feature type="compositionally biased region" description="Acidic residues" evidence="4">
    <location>
        <begin position="1716"/>
        <end position="1731"/>
    </location>
</feature>
<feature type="region of interest" description="Disordered" evidence="4">
    <location>
        <begin position="533"/>
        <end position="588"/>
    </location>
</feature>
<dbReference type="InterPro" id="IPR021109">
    <property type="entry name" value="Peptidase_aspartic_dom_sf"/>
</dbReference>
<dbReference type="Gene3D" id="2.40.70.10">
    <property type="entry name" value="Acid Proteases"/>
    <property type="match status" value="1"/>
</dbReference>
<keyword evidence="3" id="KW-0863">Zinc-finger</keyword>
<dbReference type="PANTHER" id="PTHR36943">
    <property type="entry name" value="CCHC-TYPE DOMAIN-CONTAINING PROTEIN"/>
    <property type="match status" value="1"/>
</dbReference>
<dbReference type="GO" id="GO:0003676">
    <property type="term" value="F:nucleic acid binding"/>
    <property type="evidence" value="ECO:0007669"/>
    <property type="project" value="InterPro"/>
</dbReference>
<keyword evidence="1" id="KW-0507">mRNA processing</keyword>
<keyword evidence="2" id="KW-0645">Protease</keyword>
<dbReference type="GO" id="GO:0008270">
    <property type="term" value="F:zinc ion binding"/>
    <property type="evidence" value="ECO:0007669"/>
    <property type="project" value="UniProtKB-KW"/>
</dbReference>
<feature type="region of interest" description="Disordered" evidence="4">
    <location>
        <begin position="1549"/>
        <end position="1588"/>
    </location>
</feature>
<evidence type="ECO:0000313" key="6">
    <source>
        <dbReference type="EMBL" id="TCD60494.1"/>
    </source>
</evidence>
<feature type="region of interest" description="Disordered" evidence="4">
    <location>
        <begin position="213"/>
        <end position="236"/>
    </location>
</feature>
<dbReference type="InterPro" id="IPR036875">
    <property type="entry name" value="Znf_CCHC_sf"/>
</dbReference>
<dbReference type="Proteomes" id="UP000292702">
    <property type="component" value="Unassembled WGS sequence"/>
</dbReference>
<dbReference type="GO" id="GO:0004190">
    <property type="term" value="F:aspartic-type endopeptidase activity"/>
    <property type="evidence" value="ECO:0007669"/>
    <property type="project" value="UniProtKB-KW"/>
</dbReference>
<dbReference type="EMBL" id="RWJN01000589">
    <property type="protein sequence ID" value="TCD60494.1"/>
    <property type="molecule type" value="Genomic_DNA"/>
</dbReference>
<dbReference type="STRING" id="92696.A0A4R0RDF4"/>
<feature type="region of interest" description="Disordered" evidence="4">
    <location>
        <begin position="273"/>
        <end position="298"/>
    </location>
</feature>
<dbReference type="PANTHER" id="PTHR36943:SF1">
    <property type="entry name" value="CCHC-TYPE DOMAIN-CONTAINING PROTEIN"/>
    <property type="match status" value="1"/>
</dbReference>
<dbReference type="InterPro" id="IPR001878">
    <property type="entry name" value="Znf_CCHC"/>
</dbReference>
<evidence type="ECO:0000256" key="3">
    <source>
        <dbReference type="PROSITE-ProRule" id="PRU00047"/>
    </source>
</evidence>
<feature type="compositionally biased region" description="Acidic residues" evidence="4">
    <location>
        <begin position="216"/>
        <end position="235"/>
    </location>
</feature>
<keyword evidence="3" id="KW-0479">Metal-binding</keyword>
<feature type="domain" description="CCHC-type" evidence="5">
    <location>
        <begin position="390"/>
        <end position="405"/>
    </location>
</feature>
<feature type="compositionally biased region" description="Acidic residues" evidence="4">
    <location>
        <begin position="1563"/>
        <end position="1572"/>
    </location>
</feature>
<evidence type="ECO:0000256" key="2">
    <source>
        <dbReference type="ARBA" id="ARBA00022750"/>
    </source>
</evidence>
<evidence type="ECO:0000256" key="4">
    <source>
        <dbReference type="SAM" id="MobiDB-lite"/>
    </source>
</evidence>
<dbReference type="PROSITE" id="PS50158">
    <property type="entry name" value="ZF_CCHC"/>
    <property type="match status" value="1"/>
</dbReference>
<name>A0A4R0RDF4_9APHY</name>
<dbReference type="GO" id="GO:0006397">
    <property type="term" value="P:mRNA processing"/>
    <property type="evidence" value="ECO:0007669"/>
    <property type="project" value="UniProtKB-KW"/>
</dbReference>
<dbReference type="InterPro" id="IPR001969">
    <property type="entry name" value="Aspartic_peptidase_AS"/>
</dbReference>
<accession>A0A4R0RDF4</accession>
<keyword evidence="2" id="KW-0064">Aspartyl protease</keyword>
<feature type="region of interest" description="Disordered" evidence="4">
    <location>
        <begin position="480"/>
        <end position="520"/>
    </location>
</feature>
<evidence type="ECO:0000256" key="1">
    <source>
        <dbReference type="ARBA" id="ARBA00022664"/>
    </source>
</evidence>